<accession>A0A853CB16</accession>
<dbReference type="PANTHER" id="PTHR43048:SF4">
    <property type="entry name" value="RING-CLEAVING DIOXYGENASE-RELATED"/>
    <property type="match status" value="1"/>
</dbReference>
<keyword evidence="1" id="KW-0479">Metal-binding</keyword>
<dbReference type="Gene3D" id="3.10.180.10">
    <property type="entry name" value="2,3-Dihydroxybiphenyl 1,2-Dioxygenase, domain 1"/>
    <property type="match status" value="1"/>
</dbReference>
<evidence type="ECO:0000313" key="4">
    <source>
        <dbReference type="Proteomes" id="UP000541969"/>
    </source>
</evidence>
<dbReference type="PANTHER" id="PTHR43048">
    <property type="entry name" value="METHYLMALONYL-COA EPIMERASE"/>
    <property type="match status" value="1"/>
</dbReference>
<protein>
    <submittedName>
        <fullName evidence="3">Putative enzyme related to lactoylglutathione lyase</fullName>
    </submittedName>
</protein>
<evidence type="ECO:0000313" key="3">
    <source>
        <dbReference type="EMBL" id="NYJ04226.1"/>
    </source>
</evidence>
<dbReference type="InterPro" id="IPR029068">
    <property type="entry name" value="Glyas_Bleomycin-R_OHBP_Dase"/>
</dbReference>
<evidence type="ECO:0000259" key="2">
    <source>
        <dbReference type="PROSITE" id="PS51819"/>
    </source>
</evidence>
<dbReference type="InterPro" id="IPR004360">
    <property type="entry name" value="Glyas_Fos-R_dOase_dom"/>
</dbReference>
<dbReference type="InterPro" id="IPR051785">
    <property type="entry name" value="MMCE/EMCE_epimerase"/>
</dbReference>
<dbReference type="Pfam" id="PF00903">
    <property type="entry name" value="Glyoxalase"/>
    <property type="match status" value="1"/>
</dbReference>
<organism evidence="3 4">
    <name type="scientific">Petropleomorpha daqingensis</name>
    <dbReference type="NCBI Taxonomy" id="2026353"/>
    <lineage>
        <taxon>Bacteria</taxon>
        <taxon>Bacillati</taxon>
        <taxon>Actinomycetota</taxon>
        <taxon>Actinomycetes</taxon>
        <taxon>Geodermatophilales</taxon>
        <taxon>Geodermatophilaceae</taxon>
        <taxon>Petropleomorpha</taxon>
    </lineage>
</organism>
<dbReference type="GO" id="GO:0004493">
    <property type="term" value="F:methylmalonyl-CoA epimerase activity"/>
    <property type="evidence" value="ECO:0007669"/>
    <property type="project" value="TreeGrafter"/>
</dbReference>
<name>A0A853CB16_9ACTN</name>
<feature type="domain" description="VOC" evidence="2">
    <location>
        <begin position="2"/>
        <end position="121"/>
    </location>
</feature>
<dbReference type="InterPro" id="IPR037523">
    <property type="entry name" value="VOC_core"/>
</dbReference>
<keyword evidence="3" id="KW-0456">Lyase</keyword>
<reference evidence="3 4" key="1">
    <citation type="submission" date="2020-07" db="EMBL/GenBank/DDBJ databases">
        <title>Sequencing the genomes of 1000 actinobacteria strains.</title>
        <authorList>
            <person name="Klenk H.-P."/>
        </authorList>
    </citation>
    <scope>NUCLEOTIDE SEQUENCE [LARGE SCALE GENOMIC DNA]</scope>
    <source>
        <strain evidence="3 4">DSM 104001</strain>
    </source>
</reference>
<sequence>MDLASIRLITADVPRLVAFYERVTGAAARWSTDFFAELVVGSTALAVAGPQSVGLLAPDAVEPAANRSVLVEFLVEDVDRVRADLGDVLDEIVAEPTTMPWGNRSLLVRDPDGNLVNIFTPSTAAARERFGR</sequence>
<dbReference type="PROSITE" id="PS51819">
    <property type="entry name" value="VOC"/>
    <property type="match status" value="1"/>
</dbReference>
<dbReference type="Proteomes" id="UP000541969">
    <property type="component" value="Unassembled WGS sequence"/>
</dbReference>
<dbReference type="RefSeq" id="WP_179714967.1">
    <property type="nucleotide sequence ID" value="NZ_JACBZT010000001.1"/>
</dbReference>
<dbReference type="SUPFAM" id="SSF54593">
    <property type="entry name" value="Glyoxalase/Bleomycin resistance protein/Dihydroxybiphenyl dioxygenase"/>
    <property type="match status" value="1"/>
</dbReference>
<dbReference type="AlphaFoldDB" id="A0A853CB16"/>
<evidence type="ECO:0000256" key="1">
    <source>
        <dbReference type="ARBA" id="ARBA00022723"/>
    </source>
</evidence>
<dbReference type="EMBL" id="JACBZT010000001">
    <property type="protein sequence ID" value="NYJ04226.1"/>
    <property type="molecule type" value="Genomic_DNA"/>
</dbReference>
<proteinExistence type="predicted"/>
<dbReference type="GO" id="GO:0016829">
    <property type="term" value="F:lyase activity"/>
    <property type="evidence" value="ECO:0007669"/>
    <property type="project" value="UniProtKB-KW"/>
</dbReference>
<keyword evidence="4" id="KW-1185">Reference proteome</keyword>
<dbReference type="GO" id="GO:0046491">
    <property type="term" value="P:L-methylmalonyl-CoA metabolic process"/>
    <property type="evidence" value="ECO:0007669"/>
    <property type="project" value="TreeGrafter"/>
</dbReference>
<gene>
    <name evidence="3" type="ORF">GGQ55_000504</name>
</gene>
<comment type="caution">
    <text evidence="3">The sequence shown here is derived from an EMBL/GenBank/DDBJ whole genome shotgun (WGS) entry which is preliminary data.</text>
</comment>
<dbReference type="GO" id="GO:0046872">
    <property type="term" value="F:metal ion binding"/>
    <property type="evidence" value="ECO:0007669"/>
    <property type="project" value="UniProtKB-KW"/>
</dbReference>